<protein>
    <submittedName>
        <fullName evidence="2">Uncharacterized protein</fullName>
    </submittedName>
</protein>
<dbReference type="Gene3D" id="3.40.1160.10">
    <property type="entry name" value="Acetylglutamate kinase-like"/>
    <property type="match status" value="1"/>
</dbReference>
<sequence>MDLFDLFAQTPSNSSTAASSQKDTDSPEEAEITPPAEPLEESPKSDSEAPFNASEGSFPLENGPESGFSRPLEEKTPRETVVMMVPGSLVFRGGSFHLSWLTSLARKVESLHANGKDIALVVGESPHSRIVGKTARQLGLPINEIEAHIASSSFLNAALVLRLLANAHPRVCEEMQDAVAALRNGEITIVMGGKESISAEARAATLAEKTNAKCILLTENEIPTNTLSHSKFAKMANEAAQENDASFIVDPFTSLILARGKIETVLLWGKHISQLPHAIEGDDFDGTRITSQKDALPELRVKKRFSKDEE</sequence>
<name>A0A7T9I200_9ARCH</name>
<accession>A0A7T9I200</accession>
<dbReference type="SUPFAM" id="SSF53633">
    <property type="entry name" value="Carbamate kinase-like"/>
    <property type="match status" value="1"/>
</dbReference>
<reference evidence="2" key="1">
    <citation type="submission" date="2020-11" db="EMBL/GenBank/DDBJ databases">
        <title>Connecting structure to function with the recovery of over 1000 high-quality activated sludge metagenome-assembled genomes encoding full-length rRNA genes using long-read sequencing.</title>
        <authorList>
            <person name="Singleton C.M."/>
            <person name="Petriglieri F."/>
            <person name="Kristensen J.M."/>
            <person name="Kirkegaard R.H."/>
            <person name="Michaelsen T.Y."/>
            <person name="Andersen M.H."/>
            <person name="Karst S.M."/>
            <person name="Dueholm M.S."/>
            <person name="Nielsen P.H."/>
            <person name="Albertsen M."/>
        </authorList>
    </citation>
    <scope>NUCLEOTIDE SEQUENCE</scope>
    <source>
        <strain evidence="2">Fred_18-Q3-R57-64_BAT3C.431</strain>
    </source>
</reference>
<evidence type="ECO:0000256" key="1">
    <source>
        <dbReference type="SAM" id="MobiDB-lite"/>
    </source>
</evidence>
<dbReference type="Proteomes" id="UP000596004">
    <property type="component" value="Chromosome"/>
</dbReference>
<dbReference type="AlphaFoldDB" id="A0A7T9I200"/>
<gene>
    <name evidence="2" type="ORF">IPJ89_05500</name>
</gene>
<feature type="compositionally biased region" description="Polar residues" evidence="1">
    <location>
        <begin position="9"/>
        <end position="21"/>
    </location>
</feature>
<evidence type="ECO:0000313" key="2">
    <source>
        <dbReference type="EMBL" id="QQR92571.1"/>
    </source>
</evidence>
<organism evidence="2">
    <name type="scientific">Candidatus Iainarchaeum sp</name>
    <dbReference type="NCBI Taxonomy" id="3101447"/>
    <lineage>
        <taxon>Archaea</taxon>
        <taxon>Candidatus Iainarchaeota</taxon>
        <taxon>Candidatus Iainarchaeia</taxon>
        <taxon>Candidatus Iainarchaeales</taxon>
        <taxon>Candidatus Iainarchaeaceae</taxon>
        <taxon>Candidatus Iainarchaeum</taxon>
    </lineage>
</organism>
<dbReference type="InterPro" id="IPR036393">
    <property type="entry name" value="AceGlu_kinase-like_sf"/>
</dbReference>
<dbReference type="EMBL" id="CP064981">
    <property type="protein sequence ID" value="QQR92571.1"/>
    <property type="molecule type" value="Genomic_DNA"/>
</dbReference>
<feature type="region of interest" description="Disordered" evidence="1">
    <location>
        <begin position="1"/>
        <end position="75"/>
    </location>
</feature>
<proteinExistence type="predicted"/>